<accession>A0A6M3KEZ1</accession>
<dbReference type="AlphaFoldDB" id="A0A6M3KEZ1"/>
<reference evidence="1" key="1">
    <citation type="submission" date="2020-03" db="EMBL/GenBank/DDBJ databases">
        <title>The deep terrestrial virosphere.</title>
        <authorList>
            <person name="Holmfeldt K."/>
            <person name="Nilsson E."/>
            <person name="Simone D."/>
            <person name="Lopez-Fernandez M."/>
            <person name="Wu X."/>
            <person name="de Brujin I."/>
            <person name="Lundin D."/>
            <person name="Andersson A."/>
            <person name="Bertilsson S."/>
            <person name="Dopson M."/>
        </authorList>
    </citation>
    <scope>NUCLEOTIDE SEQUENCE</scope>
    <source>
        <strain evidence="1">MM415A00721</strain>
    </source>
</reference>
<organism evidence="1">
    <name type="scientific">viral metagenome</name>
    <dbReference type="NCBI Taxonomy" id="1070528"/>
    <lineage>
        <taxon>unclassified sequences</taxon>
        <taxon>metagenomes</taxon>
        <taxon>organismal metagenomes</taxon>
    </lineage>
</organism>
<name>A0A6M3KEZ1_9ZZZZ</name>
<protein>
    <recommendedName>
        <fullName evidence="2">Sulfotransferase</fullName>
    </recommendedName>
</protein>
<dbReference type="EMBL" id="MT142422">
    <property type="protein sequence ID" value="QJA80432.1"/>
    <property type="molecule type" value="Genomic_DNA"/>
</dbReference>
<evidence type="ECO:0008006" key="2">
    <source>
        <dbReference type="Google" id="ProtNLM"/>
    </source>
</evidence>
<sequence>MEYMMTKIAILSHWHTASSLIARQLQLCGMEVGNKNTFWNEDCEAQCEHGILNRIGDQLWRGDIFYDEGFSRITEILDSYIKEALVKHWNCFGVKVTHALQEPCFIPFLNAFDLLWGRDIVYIITTRSIEAIIDSTNDEEWGPNKVRASIDSTYYNIGLLSYMRNVFILKYPWSWIDGRIEFLMNYLGLMWNTKAKDLFDSNRAKSVDNTWM</sequence>
<gene>
    <name evidence="1" type="ORF">MM415A00721_0005</name>
</gene>
<proteinExistence type="predicted"/>
<evidence type="ECO:0000313" key="1">
    <source>
        <dbReference type="EMBL" id="QJA80432.1"/>
    </source>
</evidence>